<feature type="domain" description="EGF-like" evidence="16">
    <location>
        <begin position="265"/>
        <end position="299"/>
    </location>
</feature>
<dbReference type="InterPro" id="IPR023415">
    <property type="entry name" value="LDLR_class-A_CS"/>
</dbReference>
<feature type="domain" description="EGF-like" evidence="16">
    <location>
        <begin position="226"/>
        <end position="261"/>
    </location>
</feature>
<feature type="disulfide bond" evidence="13">
    <location>
        <begin position="1045"/>
        <end position="1063"/>
    </location>
</feature>
<feature type="disulfide bond" evidence="13">
    <location>
        <begin position="63"/>
        <end position="81"/>
    </location>
</feature>
<evidence type="ECO:0000256" key="6">
    <source>
        <dbReference type="ARBA" id="ARBA00022729"/>
    </source>
</evidence>
<feature type="domain" description="EGF-like calcium-binding" evidence="15">
    <location>
        <begin position="1267"/>
        <end position="1301"/>
    </location>
</feature>
<feature type="disulfide bond" evidence="13">
    <location>
        <begin position="1078"/>
        <end position="1090"/>
    </location>
</feature>
<dbReference type="GO" id="GO:0006897">
    <property type="term" value="P:endocytosis"/>
    <property type="evidence" value="ECO:0007669"/>
    <property type="project" value="UniProtKB-KW"/>
</dbReference>
<feature type="disulfide bond" evidence="13">
    <location>
        <begin position="1017"/>
        <end position="1032"/>
    </location>
</feature>
<dbReference type="FunFam" id="2.10.25.10:FF:000009">
    <property type="entry name" value="Low-density lipoprotein receptor isoform 1"/>
    <property type="match status" value="1"/>
</dbReference>
<dbReference type="InterPro" id="IPR051221">
    <property type="entry name" value="LDLR-related"/>
</dbReference>
<evidence type="ECO:0000256" key="9">
    <source>
        <dbReference type="ARBA" id="ARBA00023136"/>
    </source>
</evidence>
<feature type="disulfide bond" evidence="13">
    <location>
        <begin position="160"/>
        <end position="175"/>
    </location>
</feature>
<dbReference type="Gene3D" id="2.10.25.10">
    <property type="entry name" value="Laminin"/>
    <property type="match status" value="4"/>
</dbReference>
<feature type="domain" description="EGF-like" evidence="16">
    <location>
        <begin position="565"/>
        <end position="604"/>
    </location>
</feature>
<evidence type="ECO:0000256" key="3">
    <source>
        <dbReference type="ARBA" id="ARBA00022536"/>
    </source>
</evidence>
<protein>
    <submittedName>
        <fullName evidence="17">Uncharacterized protein</fullName>
    </submittedName>
</protein>
<dbReference type="InterPro" id="IPR000033">
    <property type="entry name" value="LDLR_classB_rpt"/>
</dbReference>
<dbReference type="Gene3D" id="2.120.10.30">
    <property type="entry name" value="TolB, C-terminal domain"/>
    <property type="match status" value="3"/>
</dbReference>
<comment type="subcellular location">
    <subcellularLocation>
        <location evidence="1">Cell membrane</location>
        <topology evidence="1">Single-pass type I membrane protein</topology>
    </subcellularLocation>
</comment>
<feature type="disulfide bond" evidence="13">
    <location>
        <begin position="1186"/>
        <end position="1201"/>
    </location>
</feature>
<dbReference type="EnsemblMetazoa" id="RPRC000551-RA">
    <property type="protein sequence ID" value="RPRC000551-PA"/>
    <property type="gene ID" value="RPRC000551"/>
</dbReference>
<dbReference type="SMART" id="SM00192">
    <property type="entry name" value="LDLa"/>
    <property type="match status" value="11"/>
</dbReference>
<evidence type="ECO:0000256" key="4">
    <source>
        <dbReference type="ARBA" id="ARBA00022583"/>
    </source>
</evidence>
<feature type="domain" description="EGF-like" evidence="16">
    <location>
        <begin position="55"/>
        <end position="93"/>
    </location>
</feature>
<feature type="disulfide bond" evidence="13">
    <location>
        <begin position="1097"/>
        <end position="1112"/>
    </location>
</feature>
<dbReference type="Pfam" id="PF07645">
    <property type="entry name" value="EGF_CA"/>
    <property type="match status" value="1"/>
</dbReference>
<keyword evidence="6" id="KW-0732">Signal</keyword>
<dbReference type="EMBL" id="ACPB03011460">
    <property type="status" value="NOT_ANNOTATED_CDS"/>
    <property type="molecule type" value="Genomic_DNA"/>
</dbReference>
<feature type="disulfide bond" evidence="13">
    <location>
        <begin position="1085"/>
        <end position="1103"/>
    </location>
</feature>
<evidence type="ECO:0000256" key="1">
    <source>
        <dbReference type="ARBA" id="ARBA00004251"/>
    </source>
</evidence>
<keyword evidence="11" id="KW-0675">Receptor</keyword>
<dbReference type="STRING" id="13249.T1H951"/>
<feature type="disulfide bond" evidence="13">
    <location>
        <begin position="930"/>
        <end position="948"/>
    </location>
</feature>
<feature type="domain" description="EGF-like" evidence="16">
    <location>
        <begin position="881"/>
        <end position="918"/>
    </location>
</feature>
<dbReference type="Pfam" id="PF12662">
    <property type="entry name" value="cEGF"/>
    <property type="match status" value="1"/>
</dbReference>
<evidence type="ECO:0000313" key="18">
    <source>
        <dbReference type="Proteomes" id="UP000015103"/>
    </source>
</evidence>
<dbReference type="SUPFAM" id="SSF57196">
    <property type="entry name" value="EGF/Laminin"/>
    <property type="match status" value="5"/>
</dbReference>
<feature type="disulfide bond" evidence="13">
    <location>
        <begin position="998"/>
        <end position="1010"/>
    </location>
</feature>
<dbReference type="Pfam" id="PF00058">
    <property type="entry name" value="Ldl_recept_b"/>
    <property type="match status" value="2"/>
</dbReference>
<dbReference type="InterPro" id="IPR049883">
    <property type="entry name" value="NOTCH1_EGF-like"/>
</dbReference>
<feature type="disulfide bond" evidence="13">
    <location>
        <begin position="56"/>
        <end position="68"/>
    </location>
</feature>
<dbReference type="InParanoid" id="T1H951"/>
<dbReference type="HOGENOM" id="CLU_000085_5_0_1"/>
<feature type="disulfide bond" evidence="13">
    <location>
        <begin position="109"/>
        <end position="127"/>
    </location>
</feature>
<feature type="domain" description="EGF-like" evidence="16">
    <location>
        <begin position="1305"/>
        <end position="1341"/>
    </location>
</feature>
<keyword evidence="4" id="KW-0254">Endocytosis</keyword>
<dbReference type="InterPro" id="IPR036055">
    <property type="entry name" value="LDL_receptor-like_sf"/>
</dbReference>
<dbReference type="Gene3D" id="4.10.400.10">
    <property type="entry name" value="Low-density Lipoprotein Receptor"/>
    <property type="match status" value="11"/>
</dbReference>
<feature type="domain" description="EGF-like calcium-binding" evidence="15">
    <location>
        <begin position="262"/>
        <end position="299"/>
    </location>
</feature>
<dbReference type="SUPFAM" id="SSF63825">
    <property type="entry name" value="YWTD domain"/>
    <property type="match status" value="3"/>
</dbReference>
<dbReference type="InterPro" id="IPR026823">
    <property type="entry name" value="cEGF"/>
</dbReference>
<keyword evidence="12" id="KW-0325">Glycoprotein</keyword>
<dbReference type="InterPro" id="IPR011042">
    <property type="entry name" value="6-blade_b-propeller_TolB-like"/>
</dbReference>
<feature type="disulfide bond" evidence="13">
    <location>
        <begin position="1148"/>
        <end position="1163"/>
    </location>
</feature>
<dbReference type="PROSITE" id="PS50068">
    <property type="entry name" value="LDLRA_2"/>
    <property type="match status" value="11"/>
</dbReference>
<dbReference type="PRINTS" id="PR00261">
    <property type="entry name" value="LDLRECEPTOR"/>
</dbReference>
<comment type="caution">
    <text evidence="13">Lacks conserved residue(s) required for the propagation of feature annotation.</text>
</comment>
<sequence>CGSRGKSQVVTILASILLVAATKTDLYFPRYLFFRVDYSQNSFLFVAEQESNKAECPSDHFLCRNGRCISSFFVCDGENDCGTDDFSDEQSCHQVTTRRPDDCRGMFRCLDRLCIPLEWACNGELDCLDGSDEHLGCKTDHHCEGFQCKSGHCLPLQWKCDGRKDCSDGSDEIGCRKSEETMSCELKNRRFQCKNESQCIPLADVCNRHADCTDGSDEGGKCFNSPCSNGTHNCSQACIPQPSGHKCTCFPGFEEVEGICRDIDECQMFGKCDQLCINTQGHYNCSCIKNYKYENNACRAQGGDEMLVFATVDEVRLYFIKAKQYAPVAKGMKNVVGVAYDGKYIYWTTVADGHEALMRSDVFGTQVEKLFTSGLGIPEDLAVDHLTGNIYLTDSFYKHIAVCDEHGYRCAILYSGCDQPRAIALHHAKGLMIWTDWGKLPVIMISGMDGSNPRILVTENIIWPNGIAVDHVTDRLYWADAKLRKIETMKIDGTDRRTILSSTIIPFALDIFEDTIYWSDWAKKGIMACNKFTGKNCEMIIKLQSHDIFGIHVYHPVTLVEGQNPCLWAKCSHLCLLAPSEKGIDYACKCPAGMELSTNKHNCTPLTKKTGLFVGGANKILQIEPTTFGNIPVKYLAENIVAKVGDLIFDSVSGRLIISDIERHTLIAYNLQSKQQETIASDGIGTIVGMDFDHIGNNLFWVDEELQTVEVMNLKTYARATLVRNFGTEIPMDIALNLEDGQMYLVVHKHGRPSIYQVAIDGVLESKIHLVNGIVAGPRVSLTYDDQLKRLFWTDSSGKISTTDKNGHDFHIFKELPKVSPINLAFAGSLVFWTTYGSSLLYFDSKFNQNTNKNIDLGAYSLGDVIKVTAYRPPLTNVSHDCFWNNGYCSAICLPKGRAKKCICQNGKHIGPDGHACVNTVACKLDEYKCTDGQCLPFSHRCDKKADCPGGEDEQDCEYIIHCQPGTHKCGDACLPNDKLCDENKCLNKQDCHPSAICLPNDFKCESGMCIPAEYKCDSKPDCDDASDEKQCSKKTCNPLLEFRCDSGSCIPALWACDGQMDCSDASDESTQCGDKICDHTELTCKNKHCVDTLLRCNGEDDCEDGTDEENCPTTTELPTTTVKPVECNSTTFQCTSSQVCLPADVRCNGTLECPKGEDEVECEGICPLNEFMCPSGKCIPNSWLCDQATDCEDGSDERNCTSSSSHIEYLMKQNSKAYICSICVAVLACEGFDCRDGSSCISWSKVCDSKRDCPDGTDEGGLCGNCESAGCDDLCIDTPLGHKCDCSAGYRLSGDGRTCLDINECLFHFSCSHFCHNTIGSYRCACDEQYQLRNDRIRCKAKGGAMEFVYATKTDIRKKSQSLRQVKTIYKFDNLASTVGGLELDTVNNFVYWTTEMPGKLIKMSLDEEKRNLHYIADLKFPTKLAYDWLTGHVYLVEQHRNIKVCSFQEHKCANFYSSKSDIFIKAIAVDAMTRNIFWSETKTIPFRKSKTTIKKSDMSGNVINIIVSEDVGDVIDFAIDRIHHMIYWADKENNCIERATYNGTLRELIFLTKVDFFGTDNTVIYVYPYIPSFLALAKGCLTNFCFWKVPYVNGLVLEVFCKTVCFFVTLDTTMAGYPLQAYFPSKNSCFNENCDYLCVIGRKGPTCICPNGEVVKSGVQCSNATVSIIYFSFFVEKKKISGWLMAFFIFIGVAMTIGGIIYRVYGHPTTLYLRKYYVCIFVQKLAELHCIYVSRVMFQNNSKETLAQILTTSDHPHVEIAPGKHEYENPLHIQKGTYPKRTILIKHLKNVEIEGRYTVAGKKGGNGIKQIKTLN</sequence>
<dbReference type="GO" id="GO:0043235">
    <property type="term" value="C:receptor complex"/>
    <property type="evidence" value="ECO:0007669"/>
    <property type="project" value="TreeGrafter"/>
</dbReference>
<evidence type="ECO:0000256" key="14">
    <source>
        <dbReference type="PROSITE-ProRule" id="PRU00461"/>
    </source>
</evidence>
<keyword evidence="2" id="KW-1003">Cell membrane</keyword>
<dbReference type="FunCoup" id="T1H951">
    <property type="interactions" value="1"/>
</dbReference>
<dbReference type="CDD" id="cd00112">
    <property type="entry name" value="LDLa"/>
    <property type="match status" value="11"/>
</dbReference>
<feature type="domain" description="EGF-like calcium-binding" evidence="15">
    <location>
        <begin position="1302"/>
        <end position="1341"/>
    </location>
</feature>
<dbReference type="PROSITE" id="PS01209">
    <property type="entry name" value="LDLRA_1"/>
    <property type="match status" value="8"/>
</dbReference>
<dbReference type="PROSITE" id="PS51120">
    <property type="entry name" value="LDLRB"/>
    <property type="match status" value="2"/>
</dbReference>
<dbReference type="PANTHER" id="PTHR22722">
    <property type="entry name" value="LOW-DENSITY LIPOPROTEIN RECEPTOR-RELATED PROTEIN 2-RELATED"/>
    <property type="match status" value="1"/>
</dbReference>
<feature type="disulfide bond" evidence="13">
    <location>
        <begin position="1005"/>
        <end position="1023"/>
    </location>
</feature>
<feature type="disulfide bond" evidence="13">
    <location>
        <begin position="148"/>
        <end position="166"/>
    </location>
</feature>
<dbReference type="InterPro" id="IPR000742">
    <property type="entry name" value="EGF"/>
</dbReference>
<keyword evidence="5" id="KW-0812">Transmembrane</keyword>
<feature type="domain" description="EGF-like" evidence="16">
    <location>
        <begin position="1630"/>
        <end position="1664"/>
    </location>
</feature>
<dbReference type="PROSITE" id="PS01187">
    <property type="entry name" value="EGF_CA"/>
    <property type="match status" value="2"/>
</dbReference>
<dbReference type="VEuPathDB" id="VectorBase:RPRC000551"/>
<dbReference type="CDD" id="cd00054">
    <property type="entry name" value="EGF_CA"/>
    <property type="match status" value="1"/>
</dbReference>
<evidence type="ECO:0000256" key="12">
    <source>
        <dbReference type="ARBA" id="ARBA00023180"/>
    </source>
</evidence>
<dbReference type="GO" id="GO:0005509">
    <property type="term" value="F:calcium ion binding"/>
    <property type="evidence" value="ECO:0007669"/>
    <property type="project" value="InterPro"/>
</dbReference>
<evidence type="ECO:0000256" key="8">
    <source>
        <dbReference type="ARBA" id="ARBA00022989"/>
    </source>
</evidence>
<feature type="domain" description="EGF-like" evidence="16">
    <location>
        <begin position="1266"/>
        <end position="1301"/>
    </location>
</feature>
<dbReference type="OMA" id="ECLTMAH"/>
<feature type="repeat" description="LDL-receptor class B" evidence="14">
    <location>
        <begin position="474"/>
        <end position="515"/>
    </location>
</feature>
<dbReference type="FunFam" id="4.10.400.10:FF:000113">
    <property type="entry name" value="Low-density lipoprotein receptor-related protein 8"/>
    <property type="match status" value="1"/>
</dbReference>
<dbReference type="Proteomes" id="UP000015103">
    <property type="component" value="Unassembled WGS sequence"/>
</dbReference>
<dbReference type="EMBL" id="ACPB03011459">
    <property type="status" value="NOT_ANNOTATED_CDS"/>
    <property type="molecule type" value="Genomic_DNA"/>
</dbReference>
<feature type="disulfide bond" evidence="13">
    <location>
        <begin position="1174"/>
        <end position="1192"/>
    </location>
</feature>
<dbReference type="FunFam" id="4.10.400.10:FF:000034">
    <property type="entry name" value="Low-density lipoprotein receptor-related protein 2"/>
    <property type="match status" value="1"/>
</dbReference>
<evidence type="ECO:0000256" key="2">
    <source>
        <dbReference type="ARBA" id="ARBA00022475"/>
    </source>
</evidence>
<dbReference type="eggNOG" id="KOG1215">
    <property type="taxonomic scope" value="Eukaryota"/>
</dbReference>
<evidence type="ECO:0000259" key="16">
    <source>
        <dbReference type="SMART" id="SM00181"/>
    </source>
</evidence>
<evidence type="ECO:0000259" key="15">
    <source>
        <dbReference type="SMART" id="SM00179"/>
    </source>
</evidence>
<evidence type="ECO:0000313" key="17">
    <source>
        <dbReference type="EnsemblMetazoa" id="RPRC000551-PA"/>
    </source>
</evidence>
<dbReference type="InterPro" id="IPR001881">
    <property type="entry name" value="EGF-like_Ca-bd_dom"/>
</dbReference>
<feature type="domain" description="EGF-like calcium-binding" evidence="15">
    <location>
        <begin position="227"/>
        <end position="261"/>
    </location>
</feature>
<dbReference type="SMART" id="SM00135">
    <property type="entry name" value="LY"/>
    <property type="match status" value="12"/>
</dbReference>
<keyword evidence="7" id="KW-0677">Repeat</keyword>
<keyword evidence="10 13" id="KW-1015">Disulfide bond</keyword>
<organism evidence="17 18">
    <name type="scientific">Rhodnius prolixus</name>
    <name type="common">Triatomid bug</name>
    <dbReference type="NCBI Taxonomy" id="13249"/>
    <lineage>
        <taxon>Eukaryota</taxon>
        <taxon>Metazoa</taxon>
        <taxon>Ecdysozoa</taxon>
        <taxon>Arthropoda</taxon>
        <taxon>Hexapoda</taxon>
        <taxon>Insecta</taxon>
        <taxon>Pterygota</taxon>
        <taxon>Neoptera</taxon>
        <taxon>Paraneoptera</taxon>
        <taxon>Hemiptera</taxon>
        <taxon>Heteroptera</taxon>
        <taxon>Panheteroptera</taxon>
        <taxon>Cimicomorpha</taxon>
        <taxon>Reduviidae</taxon>
        <taxon>Triatominae</taxon>
        <taxon>Rhodnius</taxon>
    </lineage>
</organism>
<dbReference type="SMART" id="SM00181">
    <property type="entry name" value="EGF"/>
    <property type="match status" value="8"/>
</dbReference>
<dbReference type="InterPro" id="IPR002172">
    <property type="entry name" value="LDrepeatLR_classA_rpt"/>
</dbReference>
<evidence type="ECO:0000256" key="10">
    <source>
        <dbReference type="ARBA" id="ARBA00023157"/>
    </source>
</evidence>
<dbReference type="SUPFAM" id="SSF57424">
    <property type="entry name" value="LDL receptor-like module"/>
    <property type="match status" value="11"/>
</dbReference>
<name>T1H951_RHOPR</name>
<keyword evidence="3" id="KW-0245">EGF-like domain</keyword>
<evidence type="ECO:0000256" key="11">
    <source>
        <dbReference type="ARBA" id="ARBA00023170"/>
    </source>
</evidence>
<dbReference type="PANTHER" id="PTHR22722:SF14">
    <property type="entry name" value="MEGALIN, ISOFORM A"/>
    <property type="match status" value="1"/>
</dbReference>
<keyword evidence="9" id="KW-0472">Membrane</keyword>
<dbReference type="GO" id="GO:0005886">
    <property type="term" value="C:plasma membrane"/>
    <property type="evidence" value="ECO:0007669"/>
    <property type="project" value="UniProtKB-SubCell"/>
</dbReference>
<feature type="disulfide bond" evidence="13">
    <location>
        <begin position="1167"/>
        <end position="1179"/>
    </location>
</feature>
<accession>T1H951</accession>
<reference evidence="17" key="1">
    <citation type="submission" date="2015-05" db="UniProtKB">
        <authorList>
            <consortium name="EnsemblMetazoa"/>
        </authorList>
    </citation>
    <scope>IDENTIFICATION</scope>
</reference>
<proteinExistence type="predicted"/>
<evidence type="ECO:0000256" key="13">
    <source>
        <dbReference type="PROSITE-ProRule" id="PRU00124"/>
    </source>
</evidence>
<feature type="repeat" description="LDL-receptor class B" evidence="14">
    <location>
        <begin position="430"/>
        <end position="473"/>
    </location>
</feature>
<evidence type="ECO:0000256" key="5">
    <source>
        <dbReference type="ARBA" id="ARBA00022692"/>
    </source>
</evidence>
<keyword evidence="18" id="KW-1185">Reference proteome</keyword>
<keyword evidence="8" id="KW-1133">Transmembrane helix</keyword>
<feature type="disulfide bond" evidence="13">
    <location>
        <begin position="942"/>
        <end position="957"/>
    </location>
</feature>
<feature type="disulfide bond" evidence="13">
    <location>
        <begin position="923"/>
        <end position="935"/>
    </location>
</feature>
<dbReference type="Pfam" id="PF00057">
    <property type="entry name" value="Ldl_recept_a"/>
    <property type="match status" value="10"/>
</dbReference>
<dbReference type="InterPro" id="IPR018097">
    <property type="entry name" value="EGF_Ca-bd_CS"/>
</dbReference>
<dbReference type="FunFam" id="2.120.10.30:FF:000241">
    <property type="entry name" value="Low-density lipoprotein receptor-related protein 6"/>
    <property type="match status" value="1"/>
</dbReference>
<evidence type="ECO:0000256" key="7">
    <source>
        <dbReference type="ARBA" id="ARBA00022737"/>
    </source>
</evidence>
<dbReference type="SMART" id="SM00179">
    <property type="entry name" value="EGF_CA"/>
    <property type="match status" value="4"/>
</dbReference>